<evidence type="ECO:0000313" key="1">
    <source>
        <dbReference type="EMBL" id="KAF3599246.1"/>
    </source>
</evidence>
<proteinExistence type="predicted"/>
<dbReference type="Proteomes" id="UP000712600">
    <property type="component" value="Unassembled WGS sequence"/>
</dbReference>
<protein>
    <recommendedName>
        <fullName evidence="3">Non-specific serine/threonine protein kinase</fullName>
    </recommendedName>
</protein>
<reference evidence="1" key="1">
    <citation type="submission" date="2019-12" db="EMBL/GenBank/DDBJ databases">
        <title>Genome sequencing and annotation of Brassica cretica.</title>
        <authorList>
            <person name="Studholme D.J."/>
            <person name="Sarris P."/>
        </authorList>
    </citation>
    <scope>NUCLEOTIDE SEQUENCE</scope>
    <source>
        <strain evidence="1">PFS-109/04</strain>
        <tissue evidence="1">Leaf</tissue>
    </source>
</reference>
<dbReference type="GO" id="GO:0006355">
    <property type="term" value="P:regulation of DNA-templated transcription"/>
    <property type="evidence" value="ECO:0007669"/>
    <property type="project" value="TreeGrafter"/>
</dbReference>
<sequence length="758" mass="85855">MSPIQNFEQHSARLVEPDLPTQTRLEMVVEVRDSLEITHTADYSSFLKCYFKASSLILLKITKPQFVDNLDHKLRNVVLEILNRIPHSEVLRPYVQDILKVAMQVLTTDNEENGLICIRIIFDLLRNFRPSVLVGTGRACFESLRPLAYSLLAEIVHHVRADLSISQVEPIFEKGVDQQLMDEARILLGRILDAFVEKFNTFKRFIPQLLDEGEGKNLITLRSKLELPVQAVLNMQVPAEHSKEVNDCKNLVKTLVMGMKTIIWSITHAHLPRPQGMHPQALALHSSVTQAFKGMREDEVRKASGVLKNGVHCLALFKEKDEEKEMLNLFSQILAIMEPRDLMDMLSLCMPELFECMIDNTQLVQIFATLLQAPKVYKPFADVLINFLVSSKLGVLKDPDSAATKLVLHLFRCLFGAVSKAPADFERILQPQVPVIMEVCVKNATEVEKPLGYMQLLRTVFRGLAGCKFELLLRDLIPMLLPCLNMLLTMLEGPAAEDMRDLLMELSLTLPARLSSLLPYLPRLMKPLVFCLRGSDELVSLGLRTLEFWVDSLNPDFLEPSMANVISEVILALWSHLRPVPYPWGGKALQIVGKLGGRNRRFLKEPLTLECRDNPEYGLRLILTFEPSTPFLVPMDKFINLAVAAIMQKTPTTDVNYRKQALKFLHVCLLSQLHLTGNVIDEDQTRKQLSVLLLSSAESSWRRSESTEVKVGFLYYSCDFYTLSLYYVAVWSYVKVATKLAHVYVKHCVPSTGSPGTS</sequence>
<dbReference type="InterPro" id="IPR046805">
    <property type="entry name" value="Tra1_ring"/>
</dbReference>
<dbReference type="GO" id="GO:0006281">
    <property type="term" value="P:DNA repair"/>
    <property type="evidence" value="ECO:0007669"/>
    <property type="project" value="TreeGrafter"/>
</dbReference>
<dbReference type="InterPro" id="IPR046807">
    <property type="entry name" value="Tra1_central"/>
</dbReference>
<dbReference type="AlphaFoldDB" id="A0A8S9SCI9"/>
<dbReference type="Pfam" id="PF20206">
    <property type="entry name" value="Tra1_ring"/>
    <property type="match status" value="1"/>
</dbReference>
<dbReference type="Gene3D" id="1.25.10.10">
    <property type="entry name" value="Leucine-rich Repeat Variant"/>
    <property type="match status" value="1"/>
</dbReference>
<dbReference type="Pfam" id="PF20175">
    <property type="entry name" value="Tra1_central"/>
    <property type="match status" value="2"/>
</dbReference>
<comment type="caution">
    <text evidence="1">The sequence shown here is derived from an EMBL/GenBank/DDBJ whole genome shotgun (WGS) entry which is preliminary data.</text>
</comment>
<accession>A0A8S9SCI9</accession>
<dbReference type="InterPro" id="IPR050517">
    <property type="entry name" value="DDR_Repair_Kinase"/>
</dbReference>
<evidence type="ECO:0008006" key="3">
    <source>
        <dbReference type="Google" id="ProtNLM"/>
    </source>
</evidence>
<name>A0A8S9SCI9_BRACR</name>
<dbReference type="PANTHER" id="PTHR11139">
    <property type="entry name" value="ATAXIA TELANGIECTASIA MUTATED ATM -RELATED"/>
    <property type="match status" value="1"/>
</dbReference>
<organism evidence="1 2">
    <name type="scientific">Brassica cretica</name>
    <name type="common">Mustard</name>
    <dbReference type="NCBI Taxonomy" id="69181"/>
    <lineage>
        <taxon>Eukaryota</taxon>
        <taxon>Viridiplantae</taxon>
        <taxon>Streptophyta</taxon>
        <taxon>Embryophyta</taxon>
        <taxon>Tracheophyta</taxon>
        <taxon>Spermatophyta</taxon>
        <taxon>Magnoliopsida</taxon>
        <taxon>eudicotyledons</taxon>
        <taxon>Gunneridae</taxon>
        <taxon>Pentapetalae</taxon>
        <taxon>rosids</taxon>
        <taxon>malvids</taxon>
        <taxon>Brassicales</taxon>
        <taxon>Brassicaceae</taxon>
        <taxon>Brassiceae</taxon>
        <taxon>Brassica</taxon>
    </lineage>
</organism>
<dbReference type="GO" id="GO:0005634">
    <property type="term" value="C:nucleus"/>
    <property type="evidence" value="ECO:0007669"/>
    <property type="project" value="TreeGrafter"/>
</dbReference>
<dbReference type="InterPro" id="IPR011989">
    <property type="entry name" value="ARM-like"/>
</dbReference>
<dbReference type="PANTHER" id="PTHR11139:SF105">
    <property type="entry name" value="PHOSPHOTRANSFERASES_INOSITOL OR PHOSPHATIDYLINOSITOL KINASE"/>
    <property type="match status" value="1"/>
</dbReference>
<evidence type="ECO:0000313" key="2">
    <source>
        <dbReference type="Proteomes" id="UP000712600"/>
    </source>
</evidence>
<dbReference type="GO" id="GO:0000124">
    <property type="term" value="C:SAGA complex"/>
    <property type="evidence" value="ECO:0007669"/>
    <property type="project" value="TreeGrafter"/>
</dbReference>
<dbReference type="GO" id="GO:0035267">
    <property type="term" value="C:NuA4 histone acetyltransferase complex"/>
    <property type="evidence" value="ECO:0007669"/>
    <property type="project" value="TreeGrafter"/>
</dbReference>
<dbReference type="InterPro" id="IPR016024">
    <property type="entry name" value="ARM-type_fold"/>
</dbReference>
<dbReference type="EMBL" id="QGKX02000004">
    <property type="protein sequence ID" value="KAF3599246.1"/>
    <property type="molecule type" value="Genomic_DNA"/>
</dbReference>
<gene>
    <name evidence="1" type="ORF">F2Q69_00032795</name>
</gene>
<dbReference type="SUPFAM" id="SSF48371">
    <property type="entry name" value="ARM repeat"/>
    <property type="match status" value="1"/>
</dbReference>